<dbReference type="SMART" id="SM00437">
    <property type="entry name" value="TOP1Ac"/>
    <property type="match status" value="1"/>
</dbReference>
<dbReference type="GO" id="GO:0043597">
    <property type="term" value="C:cytoplasmic replication fork"/>
    <property type="evidence" value="ECO:0007669"/>
    <property type="project" value="TreeGrafter"/>
</dbReference>
<reference evidence="12 13" key="1">
    <citation type="journal article" date="2011" name="Stand. Genomic Sci.">
        <title>Complete genome sequence of Bacteroides salanitronis type strain (BL78).</title>
        <authorList>
            <person name="Gronow S."/>
            <person name="Held B."/>
            <person name="Lucas S."/>
            <person name="Lapidus A."/>
            <person name="Del Rio T.G."/>
            <person name="Nolan M."/>
            <person name="Tice H."/>
            <person name="Deshpande S."/>
            <person name="Cheng J.F."/>
            <person name="Pitluck S."/>
            <person name="Liolios K."/>
            <person name="Pagani I."/>
            <person name="Ivanova N."/>
            <person name="Mavromatis K."/>
            <person name="Pati A."/>
            <person name="Tapia R."/>
            <person name="Han C."/>
            <person name="Goodwin L."/>
            <person name="Chen A."/>
            <person name="Palaniappan K."/>
            <person name="Land M."/>
            <person name="Hauser L."/>
            <person name="Chang Y.J."/>
            <person name="Jeffries C.D."/>
            <person name="Brambilla E.M."/>
            <person name="Rohde M."/>
            <person name="Goker M."/>
            <person name="Detter J.C."/>
            <person name="Woyke T."/>
            <person name="Bristow J."/>
            <person name="Markowitz V."/>
            <person name="Hugenholtz P."/>
            <person name="Kyrpides N.C."/>
            <person name="Klenk H.P."/>
            <person name="Eisen J.A."/>
        </authorList>
    </citation>
    <scope>NUCLEOTIDE SEQUENCE [LARGE SCALE GENOMIC DNA]</scope>
    <source>
        <strain evidence="12 13">DSM 18170</strain>
    </source>
</reference>
<dbReference type="PANTHER" id="PTHR11390:SF21">
    <property type="entry name" value="DNA TOPOISOMERASE 3-ALPHA"/>
    <property type="match status" value="1"/>
</dbReference>
<dbReference type="eggNOG" id="COG0550">
    <property type="taxonomic scope" value="Bacteria"/>
</dbReference>
<gene>
    <name evidence="12" type="ordered locus">Bacsa_3244</name>
</gene>
<dbReference type="Gene3D" id="1.10.460.10">
    <property type="entry name" value="Topoisomerase I, domain 2"/>
    <property type="match status" value="1"/>
</dbReference>
<keyword evidence="5" id="KW-0238">DNA-binding</keyword>
<evidence type="ECO:0000256" key="6">
    <source>
        <dbReference type="ARBA" id="ARBA00023235"/>
    </source>
</evidence>
<dbReference type="Gene3D" id="3.40.50.140">
    <property type="match status" value="1"/>
</dbReference>
<keyword evidence="4" id="KW-0799">Topoisomerase</keyword>
<dbReference type="InterPro" id="IPR006171">
    <property type="entry name" value="TOPRIM_dom"/>
</dbReference>
<comment type="catalytic activity">
    <reaction evidence="1">
        <text>ATP-independent breakage of single-stranded DNA, followed by passage and rejoining.</text>
        <dbReference type="EC" id="5.6.2.1"/>
    </reaction>
</comment>
<evidence type="ECO:0000256" key="5">
    <source>
        <dbReference type="ARBA" id="ARBA00023125"/>
    </source>
</evidence>
<evidence type="ECO:0000256" key="8">
    <source>
        <dbReference type="ARBA" id="ARBA00031985"/>
    </source>
</evidence>
<organism evidence="12 13">
    <name type="scientific">Phocaeicola salanitronis (strain DSM 18170 / JCM 13657 / CCUG 60908 / BL78)</name>
    <name type="common">Bacteroides salanitronis</name>
    <dbReference type="NCBI Taxonomy" id="667015"/>
    <lineage>
        <taxon>Bacteria</taxon>
        <taxon>Pseudomonadati</taxon>
        <taxon>Bacteroidota</taxon>
        <taxon>Bacteroidia</taxon>
        <taxon>Bacteroidales</taxon>
        <taxon>Bacteroidaceae</taxon>
        <taxon>Phocaeicola</taxon>
    </lineage>
</organism>
<dbReference type="Gene3D" id="1.10.290.10">
    <property type="entry name" value="Topoisomerase I, domain 4"/>
    <property type="match status" value="1"/>
</dbReference>
<evidence type="ECO:0000256" key="10">
    <source>
        <dbReference type="ARBA" id="ARBA00032877"/>
    </source>
</evidence>
<evidence type="ECO:0000256" key="3">
    <source>
        <dbReference type="ARBA" id="ARBA00012891"/>
    </source>
</evidence>
<dbReference type="InterPro" id="IPR023406">
    <property type="entry name" value="Topo_IA_AS"/>
</dbReference>
<dbReference type="InterPro" id="IPR013824">
    <property type="entry name" value="Topo_IA_cen_sub1"/>
</dbReference>
<dbReference type="InterPro" id="IPR013825">
    <property type="entry name" value="Topo_IA_cen_sub2"/>
</dbReference>
<dbReference type="EMBL" id="CP002530">
    <property type="protein sequence ID" value="ADY37771.1"/>
    <property type="molecule type" value="Genomic_DNA"/>
</dbReference>
<evidence type="ECO:0000256" key="2">
    <source>
        <dbReference type="ARBA" id="ARBA00009446"/>
    </source>
</evidence>
<dbReference type="InterPro" id="IPR003602">
    <property type="entry name" value="Topo_IA_DNA-bd_dom"/>
</dbReference>
<dbReference type="InterPro" id="IPR013826">
    <property type="entry name" value="Topo_IA_cen_sub3"/>
</dbReference>
<dbReference type="PRINTS" id="PR00417">
    <property type="entry name" value="PRTPISMRASEI"/>
</dbReference>
<dbReference type="GO" id="GO:0003917">
    <property type="term" value="F:DNA topoisomerase type I (single strand cut, ATP-independent) activity"/>
    <property type="evidence" value="ECO:0007669"/>
    <property type="project" value="UniProtKB-EC"/>
</dbReference>
<feature type="domain" description="Topo IA-type catalytic" evidence="11">
    <location>
        <begin position="180"/>
        <end position="599"/>
    </location>
</feature>
<dbReference type="InterPro" id="IPR003601">
    <property type="entry name" value="Topo_IA_2"/>
</dbReference>
<dbReference type="Proteomes" id="UP000007486">
    <property type="component" value="Chromosome"/>
</dbReference>
<dbReference type="GO" id="GO:0006310">
    <property type="term" value="P:DNA recombination"/>
    <property type="evidence" value="ECO:0007669"/>
    <property type="project" value="TreeGrafter"/>
</dbReference>
<accession>F0R4F1</accession>
<protein>
    <recommendedName>
        <fullName evidence="3">DNA topoisomerase</fullName>
        <ecNumber evidence="3">5.6.2.1</ecNumber>
    </recommendedName>
    <alternativeName>
        <fullName evidence="10">Omega-protein</fullName>
    </alternativeName>
    <alternativeName>
        <fullName evidence="9">Relaxing enzyme</fullName>
    </alternativeName>
    <alternativeName>
        <fullName evidence="7">Swivelase</fullName>
    </alternativeName>
    <alternativeName>
        <fullName evidence="8">Untwisting enzyme</fullName>
    </alternativeName>
</protein>
<dbReference type="PROSITE" id="PS52039">
    <property type="entry name" value="TOPO_IA_2"/>
    <property type="match status" value="1"/>
</dbReference>
<dbReference type="SUPFAM" id="SSF56712">
    <property type="entry name" value="Prokaryotic type I DNA topoisomerase"/>
    <property type="match status" value="1"/>
</dbReference>
<evidence type="ECO:0000256" key="4">
    <source>
        <dbReference type="ARBA" id="ARBA00023029"/>
    </source>
</evidence>
<evidence type="ECO:0000256" key="7">
    <source>
        <dbReference type="ARBA" id="ARBA00030003"/>
    </source>
</evidence>
<dbReference type="Gene3D" id="2.70.20.10">
    <property type="entry name" value="Topoisomerase I, domain 3"/>
    <property type="match status" value="1"/>
</dbReference>
<dbReference type="InterPro" id="IPR013497">
    <property type="entry name" value="Topo_IA_cen"/>
</dbReference>
<dbReference type="SMART" id="SM00436">
    <property type="entry name" value="TOP1Bc"/>
    <property type="match status" value="1"/>
</dbReference>
<dbReference type="GO" id="GO:0006281">
    <property type="term" value="P:DNA repair"/>
    <property type="evidence" value="ECO:0007669"/>
    <property type="project" value="TreeGrafter"/>
</dbReference>
<dbReference type="Pfam" id="PF01751">
    <property type="entry name" value="Toprim"/>
    <property type="match status" value="1"/>
</dbReference>
<dbReference type="GO" id="GO:0003677">
    <property type="term" value="F:DNA binding"/>
    <property type="evidence" value="ECO:0007669"/>
    <property type="project" value="UniProtKB-KW"/>
</dbReference>
<comment type="similarity">
    <text evidence="2">Belongs to the type IA topoisomerase family.</text>
</comment>
<sequence>MYHFLFPYGKPVWEEIKKTEFIMIAILTDKPSVGKEIGRIIGATKVKNGYVEGNGYMVTWTFGNMLSLAMPKDYGIQRLERDDFPFIPSEFGLMVRHIRTNNGWIPDIDAVLQLKVIEKVFQNCDTIIAATDASRDGEMTFRYVYQYLNCTQPCFRLWISSLTDESVRKGMEELKPDSFYDSLFLAADSRNKADWILGVNACYAMCKATGLGNNSLGRVQTPVLAAICRRYRERENHISSDSWPIYISLQKEGILFKMRRTQDILNKESAVMFFQDCKLAQKAQITNVSHSIREVLSPELLDLTQLQKEASIRYGLTAPEVYDIAQSLYEKKLISYPRTSSRYLTEDVFDSLPPIMTRLLSWELFPVSEKTSSIDIYTLPRHVINAKKVNVHHAIIITGIHPGNLSEKEMLVYRLIAGRMLEAFMPPCRIETTSVEAICAAQKFKAEHTRVIEAGWHDVFMRSDTVSQSGFSVNELPWLDKGDTLKVCGCNLVHKKQLPVSPFMDAELVEYMEQNGLGTVSSRTNIIRTLINRKYIRYSGKYIIPTPKGMFTYETIRGKKIADTSLTTDWEKQFAELENGMTTGQEFLDRIKVLAKEMTDDIFNTYSQRKE</sequence>
<evidence type="ECO:0000256" key="1">
    <source>
        <dbReference type="ARBA" id="ARBA00000213"/>
    </source>
</evidence>
<evidence type="ECO:0000259" key="11">
    <source>
        <dbReference type="PROSITE" id="PS52039"/>
    </source>
</evidence>
<keyword evidence="6 12" id="KW-0413">Isomerase</keyword>
<name>F0R4F1_PHOSB</name>
<dbReference type="EC" id="5.6.2.1" evidence="3"/>
<dbReference type="InterPro" id="IPR023405">
    <property type="entry name" value="Topo_IA_core_domain"/>
</dbReference>
<evidence type="ECO:0000313" key="13">
    <source>
        <dbReference type="Proteomes" id="UP000007486"/>
    </source>
</evidence>
<keyword evidence="13" id="KW-1185">Reference proteome</keyword>
<evidence type="ECO:0000313" key="12">
    <source>
        <dbReference type="EMBL" id="ADY37771.1"/>
    </source>
</evidence>
<proteinExistence type="inferred from homology"/>
<dbReference type="CDD" id="cd00188">
    <property type="entry name" value="TOPRIM"/>
    <property type="match status" value="1"/>
</dbReference>
<dbReference type="HOGENOM" id="CLU_002929_5_2_10"/>
<dbReference type="GO" id="GO:0006265">
    <property type="term" value="P:DNA topological change"/>
    <property type="evidence" value="ECO:0007669"/>
    <property type="project" value="InterPro"/>
</dbReference>
<dbReference type="AlphaFoldDB" id="F0R4F1"/>
<evidence type="ECO:0000256" key="9">
    <source>
        <dbReference type="ARBA" id="ARBA00032235"/>
    </source>
</evidence>
<dbReference type="PROSITE" id="PS00396">
    <property type="entry name" value="TOPO_IA_1"/>
    <property type="match status" value="1"/>
</dbReference>
<dbReference type="PANTHER" id="PTHR11390">
    <property type="entry name" value="PROKARYOTIC DNA TOPOISOMERASE"/>
    <property type="match status" value="1"/>
</dbReference>
<dbReference type="KEGG" id="bsa:Bacsa_3244"/>
<dbReference type="InterPro" id="IPR000380">
    <property type="entry name" value="Topo_IA"/>
</dbReference>
<dbReference type="STRING" id="667015.Bacsa_3244"/>
<dbReference type="Pfam" id="PF01131">
    <property type="entry name" value="Topoisom_bac"/>
    <property type="match status" value="1"/>
</dbReference>